<evidence type="ECO:0000256" key="1">
    <source>
        <dbReference type="ARBA" id="ARBA00004370"/>
    </source>
</evidence>
<dbReference type="Proteomes" id="UP001057998">
    <property type="component" value="Chromosome 2"/>
</dbReference>
<evidence type="ECO:0000256" key="6">
    <source>
        <dbReference type="SAM" id="Phobius"/>
    </source>
</evidence>
<keyword evidence="6" id="KW-0472">Membrane</keyword>
<evidence type="ECO:0000313" key="10">
    <source>
        <dbReference type="Proteomes" id="UP001057998"/>
    </source>
</evidence>
<dbReference type="PANTHER" id="PTHR32089:SF112">
    <property type="entry name" value="LYSOZYME-LIKE PROTEIN-RELATED"/>
    <property type="match status" value="1"/>
</dbReference>
<evidence type="ECO:0000259" key="8">
    <source>
        <dbReference type="PROSITE" id="PS50885"/>
    </source>
</evidence>
<dbReference type="SUPFAM" id="SSF58104">
    <property type="entry name" value="Methyl-accepting chemotaxis protein (MCP) signaling domain"/>
    <property type="match status" value="1"/>
</dbReference>
<dbReference type="PROSITE" id="PS50885">
    <property type="entry name" value="HAMP"/>
    <property type="match status" value="1"/>
</dbReference>
<evidence type="ECO:0000256" key="5">
    <source>
        <dbReference type="SAM" id="Coils"/>
    </source>
</evidence>
<feature type="domain" description="HAMP" evidence="8">
    <location>
        <begin position="381"/>
        <end position="437"/>
    </location>
</feature>
<accession>A0ABY5GNE5</accession>
<keyword evidence="5" id="KW-0175">Coiled coil</keyword>
<keyword evidence="10" id="KW-1185">Reference proteome</keyword>
<feature type="transmembrane region" description="Helical" evidence="6">
    <location>
        <begin position="361"/>
        <end position="380"/>
    </location>
</feature>
<evidence type="ECO:0000256" key="3">
    <source>
        <dbReference type="ARBA" id="ARBA00029447"/>
    </source>
</evidence>
<dbReference type="CDD" id="cd06225">
    <property type="entry name" value="HAMP"/>
    <property type="match status" value="1"/>
</dbReference>
<dbReference type="Pfam" id="PF00015">
    <property type="entry name" value="MCPsignal"/>
    <property type="match status" value="1"/>
</dbReference>
<evidence type="ECO:0000256" key="4">
    <source>
        <dbReference type="PROSITE-ProRule" id="PRU00284"/>
    </source>
</evidence>
<evidence type="ECO:0000259" key="7">
    <source>
        <dbReference type="PROSITE" id="PS50111"/>
    </source>
</evidence>
<feature type="domain" description="Methyl-accepting transducer" evidence="7">
    <location>
        <begin position="442"/>
        <end position="674"/>
    </location>
</feature>
<dbReference type="Gene3D" id="1.10.287.950">
    <property type="entry name" value="Methyl-accepting chemotaxis protein"/>
    <property type="match status" value="1"/>
</dbReference>
<keyword evidence="6" id="KW-1133">Transmembrane helix</keyword>
<feature type="coiled-coil region" evidence="5">
    <location>
        <begin position="496"/>
        <end position="523"/>
    </location>
</feature>
<sequence length="707" mass="79240">MNLSDKEKHWLPVWGATGKLAMRKACWLNRSRRSLLAQTFESVANNRVQILQSWVNTQWDFLDNAALYVATKPDHEKNDVLSRLLARNSDFSELFIVRENGEIPFSSYRPHRNTRHAQPAILTRGLTAPLLHGPYPDPATEAIGPSSSVFHDAVTLMFYQPLIVDHQVIGCLCGRVPNDVMGDLIQREAGHIYSESGDNYIFMVDSQLNPDILPGTALSRSRFEDDTFSHGENLKSGIHTKWGAVKIRHHTEFEIRFTDPATRELHPGVRETIANGSNLYIDYPGYSDYRHIPVIGKGVTFQLKGSPDRWGMMCEADLEEVYRHRSLAFTLSKQYTLALIFSLLTPLLLTHWLALTPLQQALLTLLTIVLSSFSFTRLAAAPVARKLARMSTVIQTIAEGNGNLKQRLDTRQFTPDETGDMGRWINSFIDNLDGIMRDMIQASHEVQQVSESMLRRCDSVDVSSRETADAIDAMLSLAETQQQDIANASVAATTMQQEMQNTVSNAQQEYEQAVRNINRIKEIVQASARSVNDVNSQMKEIDDIVKLIAEITDQTNLLALNAAIEAARAGEHGRGFSVVADEVRNLATRTSQAANHIGSIMNKLRQESETAVNFMEQGMKNVEQNAIRFDDGQRSHKLQQAVAAMFDNINHIASNSQTHTSTANRAHASTQTLEVASQQLGRRTTLLKNTIHQLNQLIERFEVSKTV</sequence>
<evidence type="ECO:0000256" key="2">
    <source>
        <dbReference type="ARBA" id="ARBA00023224"/>
    </source>
</evidence>
<comment type="similarity">
    <text evidence="3">Belongs to the methyl-accepting chemotaxis (MCP) protein family.</text>
</comment>
<protein>
    <submittedName>
        <fullName evidence="9">Methyl-accepting chemotaxis protein</fullName>
    </submittedName>
</protein>
<gene>
    <name evidence="9" type="ORF">NNL38_19150</name>
</gene>
<reference evidence="9" key="1">
    <citation type="submission" date="2022-07" db="EMBL/GenBank/DDBJ databases">
        <title>Genome sequencing of Photobacterium atrarenae GJH2-4.</title>
        <authorList>
            <person name="Park S.-J."/>
        </authorList>
    </citation>
    <scope>NUCLEOTIDE SEQUENCE</scope>
    <source>
        <strain evidence="9">GJH2-4</strain>
    </source>
</reference>
<feature type="transmembrane region" description="Helical" evidence="6">
    <location>
        <begin position="335"/>
        <end position="355"/>
    </location>
</feature>
<proteinExistence type="inferred from homology"/>
<organism evidence="9 10">
    <name type="scientific">Photobacterium atrarenae</name>
    <dbReference type="NCBI Taxonomy" id="865757"/>
    <lineage>
        <taxon>Bacteria</taxon>
        <taxon>Pseudomonadati</taxon>
        <taxon>Pseudomonadota</taxon>
        <taxon>Gammaproteobacteria</taxon>
        <taxon>Vibrionales</taxon>
        <taxon>Vibrionaceae</taxon>
        <taxon>Photobacterium</taxon>
    </lineage>
</organism>
<dbReference type="InterPro" id="IPR003660">
    <property type="entry name" value="HAMP_dom"/>
</dbReference>
<dbReference type="InterPro" id="IPR004089">
    <property type="entry name" value="MCPsignal_dom"/>
</dbReference>
<dbReference type="RefSeq" id="WP_255392046.1">
    <property type="nucleotide sequence ID" value="NZ_CP101509.1"/>
</dbReference>
<dbReference type="SMART" id="SM00304">
    <property type="entry name" value="HAMP"/>
    <property type="match status" value="1"/>
</dbReference>
<comment type="subcellular location">
    <subcellularLocation>
        <location evidence="1">Membrane</location>
    </subcellularLocation>
</comment>
<dbReference type="EMBL" id="CP101509">
    <property type="protein sequence ID" value="UTV30681.1"/>
    <property type="molecule type" value="Genomic_DNA"/>
</dbReference>
<dbReference type="CDD" id="cd11386">
    <property type="entry name" value="MCP_signal"/>
    <property type="match status" value="1"/>
</dbReference>
<dbReference type="PROSITE" id="PS50111">
    <property type="entry name" value="CHEMOTAXIS_TRANSDUC_2"/>
    <property type="match status" value="1"/>
</dbReference>
<name>A0ABY5GNE5_9GAMM</name>
<keyword evidence="6" id="KW-0812">Transmembrane</keyword>
<evidence type="ECO:0000313" key="9">
    <source>
        <dbReference type="EMBL" id="UTV30681.1"/>
    </source>
</evidence>
<dbReference type="PANTHER" id="PTHR32089">
    <property type="entry name" value="METHYL-ACCEPTING CHEMOTAXIS PROTEIN MCPB"/>
    <property type="match status" value="1"/>
</dbReference>
<dbReference type="SMART" id="SM00283">
    <property type="entry name" value="MA"/>
    <property type="match status" value="1"/>
</dbReference>
<keyword evidence="2 4" id="KW-0807">Transducer</keyword>